<name>A0A9P6NJM5_9BASI</name>
<feature type="compositionally biased region" description="Polar residues" evidence="1">
    <location>
        <begin position="235"/>
        <end position="246"/>
    </location>
</feature>
<feature type="compositionally biased region" description="Basic and acidic residues" evidence="1">
    <location>
        <begin position="405"/>
        <end position="426"/>
    </location>
</feature>
<keyword evidence="3" id="KW-1185">Reference proteome</keyword>
<dbReference type="OrthoDB" id="2512318at2759"/>
<feature type="region of interest" description="Disordered" evidence="1">
    <location>
        <begin position="95"/>
        <end position="181"/>
    </location>
</feature>
<organism evidence="2 3">
    <name type="scientific">Cronartium quercuum f. sp. fusiforme G11</name>
    <dbReference type="NCBI Taxonomy" id="708437"/>
    <lineage>
        <taxon>Eukaryota</taxon>
        <taxon>Fungi</taxon>
        <taxon>Dikarya</taxon>
        <taxon>Basidiomycota</taxon>
        <taxon>Pucciniomycotina</taxon>
        <taxon>Pucciniomycetes</taxon>
        <taxon>Pucciniales</taxon>
        <taxon>Coleosporiaceae</taxon>
        <taxon>Cronartium</taxon>
    </lineage>
</organism>
<evidence type="ECO:0000313" key="3">
    <source>
        <dbReference type="Proteomes" id="UP000886653"/>
    </source>
</evidence>
<evidence type="ECO:0000313" key="2">
    <source>
        <dbReference type="EMBL" id="KAG0144751.1"/>
    </source>
</evidence>
<gene>
    <name evidence="2" type="ORF">CROQUDRAFT_609431</name>
</gene>
<feature type="compositionally biased region" description="Basic and acidic residues" evidence="1">
    <location>
        <begin position="205"/>
        <end position="217"/>
    </location>
</feature>
<feature type="compositionally biased region" description="Polar residues" evidence="1">
    <location>
        <begin position="95"/>
        <end position="115"/>
    </location>
</feature>
<feature type="compositionally biased region" description="Polar residues" evidence="1">
    <location>
        <begin position="270"/>
        <end position="292"/>
    </location>
</feature>
<reference evidence="2" key="1">
    <citation type="submission" date="2013-11" db="EMBL/GenBank/DDBJ databases">
        <title>Genome sequence of the fusiform rust pathogen reveals effectors for host alternation and coevolution with pine.</title>
        <authorList>
            <consortium name="DOE Joint Genome Institute"/>
            <person name="Smith K."/>
            <person name="Pendleton A."/>
            <person name="Kubisiak T."/>
            <person name="Anderson C."/>
            <person name="Salamov A."/>
            <person name="Aerts A."/>
            <person name="Riley R."/>
            <person name="Clum A."/>
            <person name="Lindquist E."/>
            <person name="Ence D."/>
            <person name="Campbell M."/>
            <person name="Kronenberg Z."/>
            <person name="Feau N."/>
            <person name="Dhillon B."/>
            <person name="Hamelin R."/>
            <person name="Burleigh J."/>
            <person name="Smith J."/>
            <person name="Yandell M."/>
            <person name="Nelson C."/>
            <person name="Grigoriev I."/>
            <person name="Davis J."/>
        </authorList>
    </citation>
    <scope>NUCLEOTIDE SEQUENCE</scope>
    <source>
        <strain evidence="2">G11</strain>
    </source>
</reference>
<feature type="region of interest" description="Disordered" evidence="1">
    <location>
        <begin position="392"/>
        <end position="435"/>
    </location>
</feature>
<feature type="region of interest" description="Disordered" evidence="1">
    <location>
        <begin position="199"/>
        <end position="296"/>
    </location>
</feature>
<feature type="compositionally biased region" description="Low complexity" evidence="1">
    <location>
        <begin position="218"/>
        <end position="234"/>
    </location>
</feature>
<feature type="compositionally biased region" description="Polar residues" evidence="1">
    <location>
        <begin position="21"/>
        <end position="33"/>
    </location>
</feature>
<accession>A0A9P6NJM5</accession>
<feature type="compositionally biased region" description="Basic and acidic residues" evidence="1">
    <location>
        <begin position="157"/>
        <end position="171"/>
    </location>
</feature>
<proteinExistence type="predicted"/>
<protein>
    <submittedName>
        <fullName evidence="2">Uncharacterized protein</fullName>
    </submittedName>
</protein>
<dbReference type="EMBL" id="MU167289">
    <property type="protein sequence ID" value="KAG0144751.1"/>
    <property type="molecule type" value="Genomic_DNA"/>
</dbReference>
<dbReference type="AlphaFoldDB" id="A0A9P6NJM5"/>
<dbReference type="Proteomes" id="UP000886653">
    <property type="component" value="Unassembled WGS sequence"/>
</dbReference>
<comment type="caution">
    <text evidence="2">The sequence shown here is derived from an EMBL/GenBank/DDBJ whole genome shotgun (WGS) entry which is preliminary data.</text>
</comment>
<evidence type="ECO:0000256" key="1">
    <source>
        <dbReference type="SAM" id="MobiDB-lite"/>
    </source>
</evidence>
<sequence length="580" mass="63712">MTSIISVPLSNTAPPEKVPQSAPSVTFPQTLKQPHSAILPDGNAPETSTYDSDRTLITPPLSIYPFATPESSLSSANSLEKKRRSVLRNFSVATRRSLAFSSQTNETPSETNENVGGSKKFTKKSKRTLSLSSPFQRFKTLGVGPTSKSNVAPVSTPEHRSTADQEPERRQPSKGSIGKGIRNVARTVKRSFHQLDHPLSLLSEPKIEHSQFDKPKQPETSVPVVSTSEEPSSPISNRAGLSQVQPIPSRAHEASSVTIRTRAISVPGLTPSNSASSRIRQTSSHQSNQPSRPASALEPISRVIPTFGSLPQVASLLARPEPDPATFLAIIPGQVQNGTLVPPPSASHNHFLGDPTLSATTARFPRSIDAQPALSSRGSFSSDLEEHDQGFAFIRSPEPEPTEAYPERESETESDRPRSSIEREQSYPDTGSVRRVPSELDEFSSHAWNHLMDRSTCYSNPANRHQPVVDSSSSGPVTEFEIESSTYQPVSGVEEEEEETKLKSVQTRTNEKVQVQDRMLDIARLPPHLPIFEQAIVIPSWRAPANWETSLVDNFDHHNTLYTNFKSHRSDIKRKVKVTC</sequence>
<feature type="region of interest" description="Disordered" evidence="1">
    <location>
        <begin position="1"/>
        <end position="55"/>
    </location>
</feature>
<feature type="compositionally biased region" description="Polar residues" evidence="1">
    <location>
        <begin position="1"/>
        <end position="13"/>
    </location>
</feature>